<feature type="domain" description="Signal recognition particle SRP54 helical bundle" evidence="13">
    <location>
        <begin position="47"/>
        <end position="127"/>
    </location>
</feature>
<feature type="coiled-coil region" evidence="10">
    <location>
        <begin position="16"/>
        <end position="45"/>
    </location>
</feature>
<name>A0ABZ2RUU8_9BACT</name>
<comment type="subcellular location">
    <subcellularLocation>
        <location evidence="9">Cell membrane</location>
        <topology evidence="9">Peripheral membrane protein</topology>
        <orientation evidence="9">Cytoplasmic side</orientation>
    </subcellularLocation>
    <subcellularLocation>
        <location evidence="9">Cytoplasm</location>
    </subcellularLocation>
</comment>
<evidence type="ECO:0000256" key="4">
    <source>
        <dbReference type="ARBA" id="ARBA00022801"/>
    </source>
</evidence>
<dbReference type="SMART" id="SM00382">
    <property type="entry name" value="AAA"/>
    <property type="match status" value="1"/>
</dbReference>
<proteinExistence type="inferred from homology"/>
<accession>A0ABZ2RUU8</accession>
<evidence type="ECO:0000313" key="14">
    <source>
        <dbReference type="EMBL" id="WXL28884.1"/>
    </source>
</evidence>
<feature type="domain" description="AAA+ ATPase" evidence="11">
    <location>
        <begin position="143"/>
        <end position="324"/>
    </location>
</feature>
<dbReference type="EC" id="3.6.5.4" evidence="9"/>
<feature type="binding site" evidence="9">
    <location>
        <begin position="234"/>
        <end position="238"/>
    </location>
    <ligand>
        <name>GTP</name>
        <dbReference type="ChEBI" id="CHEBI:37565"/>
    </ligand>
</feature>
<evidence type="ECO:0000256" key="8">
    <source>
        <dbReference type="ARBA" id="ARBA00048027"/>
    </source>
</evidence>
<keyword evidence="2 9" id="KW-0963">Cytoplasm</keyword>
<keyword evidence="10" id="KW-0175">Coiled coil</keyword>
<evidence type="ECO:0000259" key="13">
    <source>
        <dbReference type="SMART" id="SM00963"/>
    </source>
</evidence>
<feature type="binding site" evidence="9">
    <location>
        <begin position="151"/>
        <end position="158"/>
    </location>
    <ligand>
        <name>GTP</name>
        <dbReference type="ChEBI" id="CHEBI:37565"/>
    </ligand>
</feature>
<keyword evidence="7 9" id="KW-0675">Receptor</keyword>
<protein>
    <recommendedName>
        <fullName evidence="9">Signal recognition particle receptor FtsY</fullName>
        <shortName evidence="9">SRP receptor</shortName>
        <ecNumber evidence="9">3.6.5.4</ecNumber>
    </recommendedName>
</protein>
<dbReference type="SUPFAM" id="SSF47364">
    <property type="entry name" value="Domain of the SRP/SRP receptor G-proteins"/>
    <property type="match status" value="1"/>
</dbReference>
<dbReference type="SUPFAM" id="SSF52540">
    <property type="entry name" value="P-loop containing nucleoside triphosphate hydrolases"/>
    <property type="match status" value="1"/>
</dbReference>
<dbReference type="PANTHER" id="PTHR43134">
    <property type="entry name" value="SIGNAL RECOGNITION PARTICLE RECEPTOR SUBUNIT ALPHA"/>
    <property type="match status" value="1"/>
</dbReference>
<evidence type="ECO:0000256" key="1">
    <source>
        <dbReference type="ARBA" id="ARBA00022475"/>
    </source>
</evidence>
<dbReference type="EMBL" id="CP148067">
    <property type="protein sequence ID" value="WXL28884.1"/>
    <property type="molecule type" value="Genomic_DNA"/>
</dbReference>
<dbReference type="InterPro" id="IPR013822">
    <property type="entry name" value="Signal_recog_particl_SRP54_hlx"/>
</dbReference>
<dbReference type="InterPro" id="IPR042101">
    <property type="entry name" value="SRP54_N_sf"/>
</dbReference>
<organism evidence="14 15">
    <name type="scientific">Mycoplasmopsis felifaucium</name>
    <dbReference type="NCBI Taxonomy" id="35768"/>
    <lineage>
        <taxon>Bacteria</taxon>
        <taxon>Bacillati</taxon>
        <taxon>Mycoplasmatota</taxon>
        <taxon>Mycoplasmoidales</taxon>
        <taxon>Metamycoplasmataceae</taxon>
        <taxon>Mycoplasmopsis</taxon>
    </lineage>
</organism>
<evidence type="ECO:0000256" key="5">
    <source>
        <dbReference type="ARBA" id="ARBA00023134"/>
    </source>
</evidence>
<dbReference type="Gene3D" id="1.20.120.140">
    <property type="entry name" value="Signal recognition particle SRP54, nucleotide-binding domain"/>
    <property type="match status" value="1"/>
</dbReference>
<comment type="similarity">
    <text evidence="9">Belongs to the GTP-binding SRP family. FtsY subfamily.</text>
</comment>
<dbReference type="HAMAP" id="MF_00920">
    <property type="entry name" value="FtsY"/>
    <property type="match status" value="1"/>
</dbReference>
<dbReference type="Gene3D" id="3.40.50.300">
    <property type="entry name" value="P-loop containing nucleotide triphosphate hydrolases"/>
    <property type="match status" value="1"/>
</dbReference>
<dbReference type="SMART" id="SM00962">
    <property type="entry name" value="SRP54"/>
    <property type="match status" value="1"/>
</dbReference>
<feature type="binding site" evidence="9">
    <location>
        <begin position="298"/>
        <end position="301"/>
    </location>
    <ligand>
        <name>GTP</name>
        <dbReference type="ChEBI" id="CHEBI:37565"/>
    </ligand>
</feature>
<comment type="function">
    <text evidence="9">Involved in targeting and insertion of nascent membrane proteins into the cytoplasmic membrane. Acts as a receptor for the complex formed by the signal recognition particle (SRP) and the ribosome-nascent chain (RNC).</text>
</comment>
<dbReference type="CDD" id="cd17874">
    <property type="entry name" value="FtsY"/>
    <property type="match status" value="1"/>
</dbReference>
<keyword evidence="15" id="KW-1185">Reference proteome</keyword>
<dbReference type="InterPro" id="IPR004390">
    <property type="entry name" value="SR_rcpt_FtsY"/>
</dbReference>
<evidence type="ECO:0000259" key="11">
    <source>
        <dbReference type="SMART" id="SM00382"/>
    </source>
</evidence>
<dbReference type="NCBIfam" id="TIGR00064">
    <property type="entry name" value="ftsY"/>
    <property type="match status" value="1"/>
</dbReference>
<evidence type="ECO:0000256" key="3">
    <source>
        <dbReference type="ARBA" id="ARBA00022741"/>
    </source>
</evidence>
<dbReference type="Proteomes" id="UP001477443">
    <property type="component" value="Chromosome"/>
</dbReference>
<dbReference type="RefSeq" id="WP_027334726.1">
    <property type="nucleotide sequence ID" value="NZ_CP148067.1"/>
</dbReference>
<comment type="catalytic activity">
    <reaction evidence="8 9">
        <text>GTP + H2O = GDP + phosphate + H(+)</text>
        <dbReference type="Rhea" id="RHEA:19669"/>
        <dbReference type="ChEBI" id="CHEBI:15377"/>
        <dbReference type="ChEBI" id="CHEBI:15378"/>
        <dbReference type="ChEBI" id="CHEBI:37565"/>
        <dbReference type="ChEBI" id="CHEBI:43474"/>
        <dbReference type="ChEBI" id="CHEBI:58189"/>
        <dbReference type="EC" id="3.6.5.4"/>
    </reaction>
</comment>
<dbReference type="Pfam" id="PF00448">
    <property type="entry name" value="SRP54"/>
    <property type="match status" value="1"/>
</dbReference>
<evidence type="ECO:0000256" key="2">
    <source>
        <dbReference type="ARBA" id="ARBA00022490"/>
    </source>
</evidence>
<dbReference type="InterPro" id="IPR000897">
    <property type="entry name" value="SRP54_GTPase_dom"/>
</dbReference>
<evidence type="ECO:0000256" key="9">
    <source>
        <dbReference type="HAMAP-Rule" id="MF_00920"/>
    </source>
</evidence>
<dbReference type="PANTHER" id="PTHR43134:SF1">
    <property type="entry name" value="SIGNAL RECOGNITION PARTICLE RECEPTOR SUBUNIT ALPHA"/>
    <property type="match status" value="1"/>
</dbReference>
<feature type="domain" description="SRP54-type proteins GTP-binding" evidence="12">
    <location>
        <begin position="144"/>
        <end position="346"/>
    </location>
</feature>
<evidence type="ECO:0000256" key="6">
    <source>
        <dbReference type="ARBA" id="ARBA00023136"/>
    </source>
</evidence>
<dbReference type="Pfam" id="PF02881">
    <property type="entry name" value="SRP54_N"/>
    <property type="match status" value="1"/>
</dbReference>
<dbReference type="SMART" id="SM00963">
    <property type="entry name" value="SRP54_N"/>
    <property type="match status" value="1"/>
</dbReference>
<dbReference type="InterPro" id="IPR036225">
    <property type="entry name" value="SRP/SRP_N"/>
</dbReference>
<keyword evidence="6 9" id="KW-0472">Membrane</keyword>
<gene>
    <name evidence="9 14" type="primary">ftsY</name>
    <name evidence="14" type="ORF">WG617_02515</name>
</gene>
<keyword evidence="4 9" id="KW-0378">Hydrolase</keyword>
<evidence type="ECO:0000256" key="10">
    <source>
        <dbReference type="SAM" id="Coils"/>
    </source>
</evidence>
<keyword evidence="1 9" id="KW-1003">Cell membrane</keyword>
<evidence type="ECO:0000259" key="12">
    <source>
        <dbReference type="SMART" id="SM00962"/>
    </source>
</evidence>
<dbReference type="InterPro" id="IPR003593">
    <property type="entry name" value="AAA+_ATPase"/>
</dbReference>
<evidence type="ECO:0000313" key="15">
    <source>
        <dbReference type="Proteomes" id="UP001477443"/>
    </source>
</evidence>
<reference evidence="14" key="1">
    <citation type="submission" date="2024-03" db="EMBL/GenBank/DDBJ databases">
        <title>Complete genome sequence of Mycoplasma felifaucium Z921 isolated from the trachea of a cheetah.</title>
        <authorList>
            <person name="Spergser J."/>
        </authorList>
    </citation>
    <scope>NUCLEOTIDE SEQUENCE [LARGE SCALE GENOMIC DNA]</scope>
    <source>
        <strain evidence="14">Z921</strain>
    </source>
</reference>
<sequence>MGFFGYLKEKLFGWRKKSKEEKVAAKEQELLKQEEEELLKSKKLEKYSTGLTKTGSLGAKILTLQNKYNKIDEEYFDELEEILIMADINAKLVNAIITHIKNEVKIRMLSDPKEIGELIADQMFVIYTNKSVVDTTLNYQDDKLNIFIFIGVNGSGKTTSIAKIAHKFVKEGKKVLVAAADTFRAGAVDQLSVWADRVHADIVKPVKENADPASVVYEALEKAKKENYDLLLIDTAGRLQNKVNLMKELEKIYQIIHKFEPDAPQECLLVLDATTGQNGVSQAKAFSEVANTTGIILTKMDGTSKGGIVLSIKDEFGINVKYIGLGEGLEDLQEFDLDNFIYEMTKELISRDE</sequence>
<keyword evidence="5 9" id="KW-0342">GTP-binding</keyword>
<comment type="subunit">
    <text evidence="9">Part of the signal recognition particle protein translocation system, which is composed of SRP and FtsY.</text>
</comment>
<keyword evidence="3 9" id="KW-0547">Nucleotide-binding</keyword>
<dbReference type="InterPro" id="IPR027417">
    <property type="entry name" value="P-loop_NTPase"/>
</dbReference>
<evidence type="ECO:0000256" key="7">
    <source>
        <dbReference type="ARBA" id="ARBA00023170"/>
    </source>
</evidence>